<reference evidence="9 10" key="1">
    <citation type="submission" date="2017-03" db="EMBL/GenBank/DDBJ databases">
        <title>Genome of the blue death feigning beetle - Asbolus verrucosus.</title>
        <authorList>
            <person name="Rider S.D."/>
        </authorList>
    </citation>
    <scope>NUCLEOTIDE SEQUENCE [LARGE SCALE GENOMIC DNA]</scope>
    <source>
        <strain evidence="9">Butters</strain>
        <tissue evidence="9">Head and leg muscle</tissue>
    </source>
</reference>
<evidence type="ECO:0000256" key="7">
    <source>
        <dbReference type="SAM" id="SignalP"/>
    </source>
</evidence>
<keyword evidence="10" id="KW-1185">Reference proteome</keyword>
<evidence type="ECO:0000256" key="6">
    <source>
        <dbReference type="ARBA" id="ARBA00023157"/>
    </source>
</evidence>
<dbReference type="InterPro" id="IPR013128">
    <property type="entry name" value="Peptidase_C1A"/>
</dbReference>
<dbReference type="Proteomes" id="UP000292052">
    <property type="component" value="Unassembled WGS sequence"/>
</dbReference>
<keyword evidence="3 7" id="KW-0732">Signal</keyword>
<organism evidence="9 10">
    <name type="scientific">Asbolus verrucosus</name>
    <name type="common">Desert ironclad beetle</name>
    <dbReference type="NCBI Taxonomy" id="1661398"/>
    <lineage>
        <taxon>Eukaryota</taxon>
        <taxon>Metazoa</taxon>
        <taxon>Ecdysozoa</taxon>
        <taxon>Arthropoda</taxon>
        <taxon>Hexapoda</taxon>
        <taxon>Insecta</taxon>
        <taxon>Pterygota</taxon>
        <taxon>Neoptera</taxon>
        <taxon>Endopterygota</taxon>
        <taxon>Coleoptera</taxon>
        <taxon>Polyphaga</taxon>
        <taxon>Cucujiformia</taxon>
        <taxon>Tenebrionidae</taxon>
        <taxon>Pimeliinae</taxon>
        <taxon>Asbolus</taxon>
    </lineage>
</organism>
<feature type="chain" id="PRO_5019721951" evidence="7">
    <location>
        <begin position="20"/>
        <end position="254"/>
    </location>
</feature>
<evidence type="ECO:0000256" key="4">
    <source>
        <dbReference type="ARBA" id="ARBA00022801"/>
    </source>
</evidence>
<feature type="non-terminal residue" evidence="9">
    <location>
        <position position="254"/>
    </location>
</feature>
<dbReference type="EMBL" id="QDEB01001847">
    <property type="protein sequence ID" value="RZC43095.1"/>
    <property type="molecule type" value="Genomic_DNA"/>
</dbReference>
<dbReference type="GO" id="GO:0004197">
    <property type="term" value="F:cysteine-type endopeptidase activity"/>
    <property type="evidence" value="ECO:0007669"/>
    <property type="project" value="InterPro"/>
</dbReference>
<evidence type="ECO:0000313" key="10">
    <source>
        <dbReference type="Proteomes" id="UP000292052"/>
    </source>
</evidence>
<evidence type="ECO:0000256" key="1">
    <source>
        <dbReference type="ARBA" id="ARBA00008455"/>
    </source>
</evidence>
<accession>A0A482WDJ6</accession>
<dbReference type="InterPro" id="IPR038765">
    <property type="entry name" value="Papain-like_cys_pep_sf"/>
</dbReference>
<dbReference type="Gene3D" id="3.90.70.10">
    <property type="entry name" value="Cysteine proteinases"/>
    <property type="match status" value="1"/>
</dbReference>
<dbReference type="GO" id="GO:0006508">
    <property type="term" value="P:proteolysis"/>
    <property type="evidence" value="ECO:0007669"/>
    <property type="project" value="UniProtKB-KW"/>
</dbReference>
<evidence type="ECO:0000256" key="5">
    <source>
        <dbReference type="ARBA" id="ARBA00022807"/>
    </source>
</evidence>
<dbReference type="Pfam" id="PF08127">
    <property type="entry name" value="Propeptide_C1"/>
    <property type="match status" value="1"/>
</dbReference>
<dbReference type="AlphaFoldDB" id="A0A482WDJ6"/>
<dbReference type="InterPro" id="IPR000668">
    <property type="entry name" value="Peptidase_C1A_C"/>
</dbReference>
<keyword evidence="4" id="KW-0378">Hydrolase</keyword>
<keyword evidence="2" id="KW-0645">Protease</keyword>
<evidence type="ECO:0000256" key="2">
    <source>
        <dbReference type="ARBA" id="ARBA00022670"/>
    </source>
</evidence>
<dbReference type="SUPFAM" id="SSF54001">
    <property type="entry name" value="Cysteine proteinases"/>
    <property type="match status" value="1"/>
</dbReference>
<dbReference type="InterPro" id="IPR012599">
    <property type="entry name" value="Propeptide_C1A"/>
</dbReference>
<dbReference type="InterPro" id="IPR000169">
    <property type="entry name" value="Pept_cys_AS"/>
</dbReference>
<feature type="signal peptide" evidence="7">
    <location>
        <begin position="1"/>
        <end position="19"/>
    </location>
</feature>
<protein>
    <submittedName>
        <fullName evidence="9">Peptidase C1 and/or Propeptide C1 domain containing protein</fullName>
    </submittedName>
</protein>
<keyword evidence="5" id="KW-0788">Thiol protease</keyword>
<dbReference type="PROSITE" id="PS00139">
    <property type="entry name" value="THIOL_PROTEASE_CYS"/>
    <property type="match status" value="1"/>
</dbReference>
<dbReference type="STRING" id="1661398.A0A482WDJ6"/>
<sequence>MRSFLAAIFAIFASTSTWAQTVCPTHQINAINRGQSTWMAGPNFPGYTLEELSRRNGARLDPNRQLPLKTPEPVPDIPDTFDARANWPNCESTSAIRDQGNCGSCWAFGAAEAMSDRLCIASHGAVKFEYSPEDILACCTNCGSGCEGGFSAQAWAFWVSNGVVSGGDYNSNRGCQPYSKSAHEDNVTPKCETTCLNTAHNVTYNEDKRFGTSNYRISANVTHIQTEIMTNGPVEGVFTVYEDFFCYRTGRYGF</sequence>
<dbReference type="OrthoDB" id="640249at2759"/>
<evidence type="ECO:0000313" key="9">
    <source>
        <dbReference type="EMBL" id="RZC43095.1"/>
    </source>
</evidence>
<keyword evidence="6" id="KW-1015">Disulfide bond</keyword>
<name>A0A482WDJ6_ASBVE</name>
<evidence type="ECO:0000259" key="8">
    <source>
        <dbReference type="SMART" id="SM00645"/>
    </source>
</evidence>
<dbReference type="PANTHER" id="PTHR12411">
    <property type="entry name" value="CYSTEINE PROTEASE FAMILY C1-RELATED"/>
    <property type="match status" value="1"/>
</dbReference>
<dbReference type="Pfam" id="PF00112">
    <property type="entry name" value="Peptidase_C1"/>
    <property type="match status" value="1"/>
</dbReference>
<proteinExistence type="inferred from homology"/>
<evidence type="ECO:0000256" key="3">
    <source>
        <dbReference type="ARBA" id="ARBA00022729"/>
    </source>
</evidence>
<dbReference type="SMART" id="SM00645">
    <property type="entry name" value="Pept_C1"/>
    <property type="match status" value="1"/>
</dbReference>
<feature type="domain" description="Peptidase C1A papain C-terminal" evidence="8">
    <location>
        <begin position="77"/>
        <end position="254"/>
    </location>
</feature>
<comment type="similarity">
    <text evidence="1">Belongs to the peptidase C1 family.</text>
</comment>
<gene>
    <name evidence="9" type="ORF">BDFB_010949</name>
</gene>
<comment type="caution">
    <text evidence="9">The sequence shown here is derived from an EMBL/GenBank/DDBJ whole genome shotgun (WGS) entry which is preliminary data.</text>
</comment>